<comment type="caution">
    <text evidence="2">The sequence shown here is derived from an EMBL/GenBank/DDBJ whole genome shotgun (WGS) entry which is preliminary data.</text>
</comment>
<dbReference type="AlphaFoldDB" id="A0A645GZI8"/>
<dbReference type="PROSITE" id="PS51272">
    <property type="entry name" value="SLH"/>
    <property type="match status" value="1"/>
</dbReference>
<dbReference type="EMBL" id="VSSQ01084110">
    <property type="protein sequence ID" value="MPN32225.1"/>
    <property type="molecule type" value="Genomic_DNA"/>
</dbReference>
<protein>
    <recommendedName>
        <fullName evidence="1">SLH domain-containing protein</fullName>
    </recommendedName>
</protein>
<accession>A0A645GZI8</accession>
<gene>
    <name evidence="2" type="ORF">SDC9_179701</name>
</gene>
<proteinExistence type="predicted"/>
<dbReference type="InterPro" id="IPR001119">
    <property type="entry name" value="SLH_dom"/>
</dbReference>
<evidence type="ECO:0000259" key="1">
    <source>
        <dbReference type="PROSITE" id="PS51272"/>
    </source>
</evidence>
<name>A0A645GZI8_9ZZZZ</name>
<feature type="domain" description="SLH" evidence="1">
    <location>
        <begin position="66"/>
        <end position="121"/>
    </location>
</feature>
<reference evidence="2" key="1">
    <citation type="submission" date="2019-08" db="EMBL/GenBank/DDBJ databases">
        <authorList>
            <person name="Kucharzyk K."/>
            <person name="Murdoch R.W."/>
            <person name="Higgins S."/>
            <person name="Loffler F."/>
        </authorList>
    </citation>
    <scope>NUCLEOTIDE SEQUENCE</scope>
</reference>
<dbReference type="Pfam" id="PF00395">
    <property type="entry name" value="SLH"/>
    <property type="match status" value="1"/>
</dbReference>
<evidence type="ECO:0000313" key="2">
    <source>
        <dbReference type="EMBL" id="MPN32225.1"/>
    </source>
</evidence>
<sequence>MSADGFAYNPDVEGALDQLYEAAYNRGLLKRADRAPEKPVSRAALVRMLVTCTGYGKTADLPGIYKTSFKDAADISAADLGYIATAQGMGLVHGDEKGRFNPNDTATREQAIMILYNFMSR</sequence>
<organism evidence="2">
    <name type="scientific">bioreactor metagenome</name>
    <dbReference type="NCBI Taxonomy" id="1076179"/>
    <lineage>
        <taxon>unclassified sequences</taxon>
        <taxon>metagenomes</taxon>
        <taxon>ecological metagenomes</taxon>
    </lineage>
</organism>